<organism evidence="2 3">
    <name type="scientific">Rickenella mellea</name>
    <dbReference type="NCBI Taxonomy" id="50990"/>
    <lineage>
        <taxon>Eukaryota</taxon>
        <taxon>Fungi</taxon>
        <taxon>Dikarya</taxon>
        <taxon>Basidiomycota</taxon>
        <taxon>Agaricomycotina</taxon>
        <taxon>Agaricomycetes</taxon>
        <taxon>Hymenochaetales</taxon>
        <taxon>Rickenellaceae</taxon>
        <taxon>Rickenella</taxon>
    </lineage>
</organism>
<dbReference type="Proteomes" id="UP000294933">
    <property type="component" value="Unassembled WGS sequence"/>
</dbReference>
<dbReference type="AlphaFoldDB" id="A0A4Y7QIN1"/>
<feature type="compositionally biased region" description="Basic residues" evidence="1">
    <location>
        <begin position="310"/>
        <end position="319"/>
    </location>
</feature>
<feature type="compositionally biased region" description="Basic and acidic residues" evidence="1">
    <location>
        <begin position="281"/>
        <end position="290"/>
    </location>
</feature>
<feature type="region of interest" description="Disordered" evidence="1">
    <location>
        <begin position="101"/>
        <end position="123"/>
    </location>
</feature>
<feature type="compositionally biased region" description="Basic and acidic residues" evidence="1">
    <location>
        <begin position="500"/>
        <end position="522"/>
    </location>
</feature>
<feature type="compositionally biased region" description="Acidic residues" evidence="1">
    <location>
        <begin position="12"/>
        <end position="32"/>
    </location>
</feature>
<feature type="compositionally biased region" description="Basic and acidic residues" evidence="1">
    <location>
        <begin position="33"/>
        <end position="52"/>
    </location>
</feature>
<feature type="compositionally biased region" description="Basic residues" evidence="1">
    <location>
        <begin position="488"/>
        <end position="499"/>
    </location>
</feature>
<accession>A0A4Y7QIN1</accession>
<gene>
    <name evidence="2" type="ORF">BD410DRAFT_800541</name>
</gene>
<dbReference type="EMBL" id="ML170161">
    <property type="protein sequence ID" value="TDL26760.1"/>
    <property type="molecule type" value="Genomic_DNA"/>
</dbReference>
<feature type="region of interest" description="Disordered" evidence="1">
    <location>
        <begin position="205"/>
        <end position="522"/>
    </location>
</feature>
<name>A0A4Y7QIN1_9AGAM</name>
<proteinExistence type="predicted"/>
<feature type="region of interest" description="Disordered" evidence="1">
    <location>
        <begin position="150"/>
        <end position="191"/>
    </location>
</feature>
<keyword evidence="3" id="KW-1185">Reference proteome</keyword>
<reference evidence="2 3" key="1">
    <citation type="submission" date="2018-06" db="EMBL/GenBank/DDBJ databases">
        <title>A transcriptomic atlas of mushroom development highlights an independent origin of complex multicellularity.</title>
        <authorList>
            <consortium name="DOE Joint Genome Institute"/>
            <person name="Krizsan K."/>
            <person name="Almasi E."/>
            <person name="Merenyi Z."/>
            <person name="Sahu N."/>
            <person name="Viragh M."/>
            <person name="Koszo T."/>
            <person name="Mondo S."/>
            <person name="Kiss B."/>
            <person name="Balint B."/>
            <person name="Kues U."/>
            <person name="Barry K."/>
            <person name="Hegedus J.C."/>
            <person name="Henrissat B."/>
            <person name="Johnson J."/>
            <person name="Lipzen A."/>
            <person name="Ohm R."/>
            <person name="Nagy I."/>
            <person name="Pangilinan J."/>
            <person name="Yan J."/>
            <person name="Xiong Y."/>
            <person name="Grigoriev I.V."/>
            <person name="Hibbett D.S."/>
            <person name="Nagy L.G."/>
        </authorList>
    </citation>
    <scope>NUCLEOTIDE SEQUENCE [LARGE SCALE GENOMIC DNA]</scope>
    <source>
        <strain evidence="2 3">SZMC22713</strain>
    </source>
</reference>
<feature type="compositionally biased region" description="Polar residues" evidence="1">
    <location>
        <begin position="465"/>
        <end position="475"/>
    </location>
</feature>
<feature type="region of interest" description="Disordered" evidence="1">
    <location>
        <begin position="1"/>
        <end position="83"/>
    </location>
</feature>
<feature type="compositionally biased region" description="Low complexity" evidence="1">
    <location>
        <begin position="65"/>
        <end position="80"/>
    </location>
</feature>
<feature type="compositionally biased region" description="Low complexity" evidence="1">
    <location>
        <begin position="211"/>
        <end position="228"/>
    </location>
</feature>
<feature type="compositionally biased region" description="Basic and acidic residues" evidence="1">
    <location>
        <begin position="299"/>
        <end position="309"/>
    </location>
</feature>
<protein>
    <submittedName>
        <fullName evidence="2">Uncharacterized protein</fullName>
    </submittedName>
</protein>
<dbReference type="VEuPathDB" id="FungiDB:BD410DRAFT_800541"/>
<sequence length="522" mass="58690">MLGHEFLFLHGEEEEGDDGDWIVDSDSEEEVQEEPKTRRATRRPAETEDIHMTDAPVQHRRSTFSASQQRAALASRQLSAVKPPPELSAVLPLTQLRPSVVIDTTPNQSSKRKLSPPSDEDPIMIEYVTRSAADSEPELIDDQFMEHIAIEKGKRKKASAPSAPPRPNALALKNSDRLPHTPPTSKRKSARMDYWAKMQLINAPSVKSGFVTHQPTTTVTQPVTQPSLRLPPPPHPPQQRSDNNNNKETTDHERPTTDHGPQTDHKRTTTHDGQRTAASHVDQRTTRNEQRATSVARPKTHDENKCGRRESRKQRRAHNTARSLGRQHPPAPHRSLAARQRPLATREYAKTPAMPATPPLAHEHASNQQPTHRSLARSARTTASHHPPRLRRAYGTPTPAIRRLIEEKSAQPPQRPNPPLDRKRATAQAAHPLPPPHRALEKRMEPSAYPLHHPHRSLEERATAQPPSARSTSAQPRRHCQTTTPPQRARRTRTQRPQHARHDGTPPRTMDHSRGGCEGRIK</sequence>
<evidence type="ECO:0000313" key="3">
    <source>
        <dbReference type="Proteomes" id="UP000294933"/>
    </source>
</evidence>
<evidence type="ECO:0000256" key="1">
    <source>
        <dbReference type="SAM" id="MobiDB-lite"/>
    </source>
</evidence>
<feature type="compositionally biased region" description="Basic and acidic residues" evidence="1">
    <location>
        <begin position="248"/>
        <end position="274"/>
    </location>
</feature>
<evidence type="ECO:0000313" key="2">
    <source>
        <dbReference type="EMBL" id="TDL26760.1"/>
    </source>
</evidence>